<dbReference type="GO" id="GO:0070187">
    <property type="term" value="C:shelterin complex"/>
    <property type="evidence" value="ECO:0007669"/>
    <property type="project" value="InterPro"/>
</dbReference>
<evidence type="ECO:0000259" key="7">
    <source>
        <dbReference type="Pfam" id="PF10341"/>
    </source>
</evidence>
<dbReference type="InterPro" id="IPR019437">
    <property type="entry name" value="TPP1/Est3"/>
</dbReference>
<feature type="region of interest" description="Disordered" evidence="6">
    <location>
        <begin position="430"/>
        <end position="494"/>
    </location>
</feature>
<organism evidence="8 9">
    <name type="scientific">Liparis tanakae</name>
    <name type="common">Tanaka's snailfish</name>
    <dbReference type="NCBI Taxonomy" id="230148"/>
    <lineage>
        <taxon>Eukaryota</taxon>
        <taxon>Metazoa</taxon>
        <taxon>Chordata</taxon>
        <taxon>Craniata</taxon>
        <taxon>Vertebrata</taxon>
        <taxon>Euteleostomi</taxon>
        <taxon>Actinopterygii</taxon>
        <taxon>Neopterygii</taxon>
        <taxon>Teleostei</taxon>
        <taxon>Neoteleostei</taxon>
        <taxon>Acanthomorphata</taxon>
        <taxon>Eupercaria</taxon>
        <taxon>Perciformes</taxon>
        <taxon>Cottioidei</taxon>
        <taxon>Cottales</taxon>
        <taxon>Liparidae</taxon>
        <taxon>Liparis</taxon>
    </lineage>
</organism>
<feature type="compositionally biased region" description="Basic and acidic residues" evidence="6">
    <location>
        <begin position="439"/>
        <end position="468"/>
    </location>
</feature>
<proteinExistence type="predicted"/>
<reference evidence="8 9" key="1">
    <citation type="submission" date="2019-03" db="EMBL/GenBank/DDBJ databases">
        <title>First draft genome of Liparis tanakae, snailfish: a comprehensive survey of snailfish specific genes.</title>
        <authorList>
            <person name="Kim W."/>
            <person name="Song I."/>
            <person name="Jeong J.-H."/>
            <person name="Kim D."/>
            <person name="Kim S."/>
            <person name="Ryu S."/>
            <person name="Song J.Y."/>
            <person name="Lee S.K."/>
        </authorList>
    </citation>
    <scope>NUCLEOTIDE SEQUENCE [LARGE SCALE GENOMIC DNA]</scope>
    <source>
        <tissue evidence="8">Muscle</tissue>
    </source>
</reference>
<dbReference type="PANTHER" id="PTHR14487:SF3">
    <property type="entry name" value="ADRENOCORTICAL DYSPLASIA PROTEIN HOMOLOG"/>
    <property type="match status" value="1"/>
</dbReference>
<dbReference type="Gene3D" id="2.40.50.960">
    <property type="match status" value="1"/>
</dbReference>
<gene>
    <name evidence="8" type="ORF">EYF80_036730</name>
</gene>
<evidence type="ECO:0000256" key="3">
    <source>
        <dbReference type="ARBA" id="ARBA00022454"/>
    </source>
</evidence>
<keyword evidence="4" id="KW-0779">Telomere</keyword>
<evidence type="ECO:0000256" key="4">
    <source>
        <dbReference type="ARBA" id="ARBA00022895"/>
    </source>
</evidence>
<evidence type="ECO:0000256" key="6">
    <source>
        <dbReference type="SAM" id="MobiDB-lite"/>
    </source>
</evidence>
<evidence type="ECO:0000256" key="1">
    <source>
        <dbReference type="ARBA" id="ARBA00004123"/>
    </source>
</evidence>
<name>A0A4Z2GHK2_9TELE</name>
<dbReference type="PANTHER" id="PTHR14487">
    <property type="entry name" value="ADRENOCORTICAL DYSPLASIA PROTEIN ACD"/>
    <property type="match status" value="1"/>
</dbReference>
<sequence length="566" mass="61334">MHRPDRSRLPPWIESLILSYGSREESVGIGRLKAHVIAVGRMSQSQALGAEGPTGILFLSDGLLQIPAILTGSAWEHLQEQEDRECFNSLVNTTVCIQDYRLQFHMALEQTRSRFFLSVGQLATTSAGPVKESTPCSTTLPAVRKKICQTWKALLGQETQDSSQYGCDLSELLGEWHHDCLQTVLDDVRERLAAAASPRPSTSTARGPPVTHRHTFVATNWDVDRVRYKGENSFSVPVKRLLIPEEDARQAPPDVGSGGTANGLPRDDRARDSRLLSETTAPSVDDVEWRIPTPPVLESDLDADEASAVPAEDGALKESESALTIDWDIRSLSSLWDLHLPPCETSSCSDVSALLSPSRRGGAPELGSDHSATLAGGTPLPVHGSKDTEPSNLPPYQKLPAASLTSVSPPGAFFARPPDMLLASDECGVDTAGQTLPSTDRRSPILEKNAEEEVEGKSRKVQRKRSEPTAEAEEDGVSGSPPSWLFDSQGASGADEVISSGESCVARKRPPTAHSDGRRFSYSYQLSGQNLQDFSRFRVTESLLQWAVKHLLVAAPVSSDAHDNVP</sequence>
<dbReference type="InterPro" id="IPR028631">
    <property type="entry name" value="ACD"/>
</dbReference>
<comment type="caution">
    <text evidence="8">The sequence shown here is derived from an EMBL/GenBank/DDBJ whole genome shotgun (WGS) entry which is preliminary data.</text>
</comment>
<protein>
    <recommendedName>
        <fullName evidence="7">Shelterin complex subunit TPP1/Est3 domain-containing protein</fullName>
    </recommendedName>
</protein>
<keyword evidence="5" id="KW-0539">Nucleus</keyword>
<evidence type="ECO:0000256" key="2">
    <source>
        <dbReference type="ARBA" id="ARBA00004574"/>
    </source>
</evidence>
<dbReference type="GO" id="GO:0042162">
    <property type="term" value="F:telomeric DNA binding"/>
    <property type="evidence" value="ECO:0007669"/>
    <property type="project" value="InterPro"/>
</dbReference>
<dbReference type="Pfam" id="PF10341">
    <property type="entry name" value="TPP1"/>
    <property type="match status" value="1"/>
</dbReference>
<feature type="region of interest" description="Disordered" evidence="6">
    <location>
        <begin position="352"/>
        <end position="404"/>
    </location>
</feature>
<dbReference type="GO" id="GO:0005697">
    <property type="term" value="C:telomerase holoenzyme complex"/>
    <property type="evidence" value="ECO:0007669"/>
    <property type="project" value="InterPro"/>
</dbReference>
<evidence type="ECO:0000256" key="5">
    <source>
        <dbReference type="ARBA" id="ARBA00023242"/>
    </source>
</evidence>
<dbReference type="GO" id="GO:0016233">
    <property type="term" value="P:telomere capping"/>
    <property type="evidence" value="ECO:0007669"/>
    <property type="project" value="InterPro"/>
</dbReference>
<keyword evidence="3" id="KW-0158">Chromosome</keyword>
<feature type="domain" description="Shelterin complex subunit TPP1/Est3" evidence="7">
    <location>
        <begin position="11"/>
        <end position="155"/>
    </location>
</feature>
<dbReference type="OrthoDB" id="8933114at2759"/>
<dbReference type="AlphaFoldDB" id="A0A4Z2GHK2"/>
<dbReference type="EMBL" id="SRLO01000528">
    <property type="protein sequence ID" value="TNN53037.1"/>
    <property type="molecule type" value="Genomic_DNA"/>
</dbReference>
<accession>A0A4Z2GHK2</accession>
<keyword evidence="9" id="KW-1185">Reference proteome</keyword>
<feature type="region of interest" description="Disordered" evidence="6">
    <location>
        <begin position="245"/>
        <end position="272"/>
    </location>
</feature>
<dbReference type="Proteomes" id="UP000314294">
    <property type="component" value="Unassembled WGS sequence"/>
</dbReference>
<comment type="subcellular location">
    <subcellularLocation>
        <location evidence="2">Chromosome</location>
        <location evidence="2">Telomere</location>
    </subcellularLocation>
    <subcellularLocation>
        <location evidence="1">Nucleus</location>
    </subcellularLocation>
</comment>
<dbReference type="GO" id="GO:0007004">
    <property type="term" value="P:telomere maintenance via telomerase"/>
    <property type="evidence" value="ECO:0007669"/>
    <property type="project" value="InterPro"/>
</dbReference>
<dbReference type="GO" id="GO:0070198">
    <property type="term" value="P:protein localization to chromosome, telomeric region"/>
    <property type="evidence" value="ECO:0007669"/>
    <property type="project" value="TreeGrafter"/>
</dbReference>
<dbReference type="GO" id="GO:0032211">
    <property type="term" value="P:negative regulation of telomere maintenance via telomerase"/>
    <property type="evidence" value="ECO:0007669"/>
    <property type="project" value="TreeGrafter"/>
</dbReference>
<evidence type="ECO:0000313" key="8">
    <source>
        <dbReference type="EMBL" id="TNN53037.1"/>
    </source>
</evidence>
<evidence type="ECO:0000313" key="9">
    <source>
        <dbReference type="Proteomes" id="UP000314294"/>
    </source>
</evidence>